<dbReference type="AlphaFoldDB" id="A0A1Y1HXQ4"/>
<dbReference type="Pfam" id="PF02319">
    <property type="entry name" value="WHD_E2F_TDP"/>
    <property type="match status" value="2"/>
</dbReference>
<feature type="region of interest" description="Disordered" evidence="6">
    <location>
        <begin position="302"/>
        <end position="328"/>
    </location>
</feature>
<feature type="compositionally biased region" description="Pro residues" evidence="6">
    <location>
        <begin position="741"/>
        <end position="752"/>
    </location>
</feature>
<dbReference type="GO" id="GO:0090575">
    <property type="term" value="C:RNA polymerase II transcription regulator complex"/>
    <property type="evidence" value="ECO:0000318"/>
    <property type="project" value="GO_Central"/>
</dbReference>
<evidence type="ECO:0000256" key="2">
    <source>
        <dbReference type="ARBA" id="ARBA00023015"/>
    </source>
</evidence>
<feature type="region of interest" description="Disordered" evidence="6">
    <location>
        <begin position="534"/>
        <end position="584"/>
    </location>
</feature>
<dbReference type="GO" id="GO:0000978">
    <property type="term" value="F:RNA polymerase II cis-regulatory region sequence-specific DNA binding"/>
    <property type="evidence" value="ECO:0000318"/>
    <property type="project" value="GO_Central"/>
</dbReference>
<feature type="domain" description="E2F/DP family winged-helix DNA-binding" evidence="7">
    <location>
        <begin position="329"/>
        <end position="394"/>
    </location>
</feature>
<gene>
    <name evidence="8" type="ORF">KFL_000890200</name>
</gene>
<feature type="region of interest" description="Disordered" evidence="6">
    <location>
        <begin position="599"/>
        <end position="794"/>
    </location>
</feature>
<dbReference type="InterPro" id="IPR036390">
    <property type="entry name" value="WH_DNA-bd_sf"/>
</dbReference>
<dbReference type="Proteomes" id="UP000054558">
    <property type="component" value="Unassembled WGS sequence"/>
</dbReference>
<dbReference type="SUPFAM" id="SSF46785">
    <property type="entry name" value="Winged helix' DNA-binding domain"/>
    <property type="match status" value="2"/>
</dbReference>
<keyword evidence="4 5" id="KW-0804">Transcription</keyword>
<evidence type="ECO:0000256" key="5">
    <source>
        <dbReference type="RuleBase" id="RU003796"/>
    </source>
</evidence>
<keyword evidence="5" id="KW-0539">Nucleus</keyword>
<dbReference type="InterPro" id="IPR036388">
    <property type="entry name" value="WH-like_DNA-bd_sf"/>
</dbReference>
<keyword evidence="3 5" id="KW-0238">DNA-binding</keyword>
<keyword evidence="2 5" id="KW-0805">Transcription regulation</keyword>
<feature type="region of interest" description="Disordered" evidence="6">
    <location>
        <begin position="821"/>
        <end position="876"/>
    </location>
</feature>
<evidence type="ECO:0000256" key="4">
    <source>
        <dbReference type="ARBA" id="ARBA00023163"/>
    </source>
</evidence>
<proteinExistence type="inferred from homology"/>
<feature type="compositionally biased region" description="Polar residues" evidence="6">
    <location>
        <begin position="546"/>
        <end position="560"/>
    </location>
</feature>
<dbReference type="EMBL" id="DF237038">
    <property type="protein sequence ID" value="GAQ81731.1"/>
    <property type="molecule type" value="Genomic_DNA"/>
</dbReference>
<dbReference type="GO" id="GO:0006357">
    <property type="term" value="P:regulation of transcription by RNA polymerase II"/>
    <property type="evidence" value="ECO:0000318"/>
    <property type="project" value="GO_Central"/>
</dbReference>
<name>A0A1Y1HXQ4_KLENI</name>
<protein>
    <submittedName>
        <fullName evidence="8">Transcription factor E2F/dimerization partner (TDP)-like protein with Winged helix-turn-helix transcription repressor DNA-binding</fullName>
    </submittedName>
</protein>
<feature type="compositionally biased region" description="Acidic residues" evidence="6">
    <location>
        <begin position="314"/>
        <end position="325"/>
    </location>
</feature>
<dbReference type="STRING" id="105231.A0A1Y1HXQ4"/>
<feature type="domain" description="E2F/DP family winged-helix DNA-binding" evidence="7">
    <location>
        <begin position="439"/>
        <end position="515"/>
    </location>
</feature>
<comment type="subcellular location">
    <subcellularLocation>
        <location evidence="5">Nucleus</location>
    </subcellularLocation>
</comment>
<dbReference type="Gene3D" id="1.10.10.10">
    <property type="entry name" value="Winged helix-like DNA-binding domain superfamily/Winged helix DNA-binding domain"/>
    <property type="match status" value="2"/>
</dbReference>
<evidence type="ECO:0000256" key="3">
    <source>
        <dbReference type="ARBA" id="ARBA00023125"/>
    </source>
</evidence>
<feature type="compositionally biased region" description="Low complexity" evidence="6">
    <location>
        <begin position="623"/>
        <end position="651"/>
    </location>
</feature>
<evidence type="ECO:0000313" key="9">
    <source>
        <dbReference type="Proteomes" id="UP000054558"/>
    </source>
</evidence>
<evidence type="ECO:0000259" key="7">
    <source>
        <dbReference type="SMART" id="SM01372"/>
    </source>
</evidence>
<accession>A0A1Y1HXQ4</accession>
<organism evidence="8 9">
    <name type="scientific">Klebsormidium nitens</name>
    <name type="common">Green alga</name>
    <name type="synonym">Ulothrix nitens</name>
    <dbReference type="NCBI Taxonomy" id="105231"/>
    <lineage>
        <taxon>Eukaryota</taxon>
        <taxon>Viridiplantae</taxon>
        <taxon>Streptophyta</taxon>
        <taxon>Klebsormidiophyceae</taxon>
        <taxon>Klebsormidiales</taxon>
        <taxon>Klebsormidiaceae</taxon>
        <taxon>Klebsormidium</taxon>
    </lineage>
</organism>
<reference evidence="8 9" key="1">
    <citation type="journal article" date="2014" name="Nat. Commun.">
        <title>Klebsormidium flaccidum genome reveals primary factors for plant terrestrial adaptation.</title>
        <authorList>
            <person name="Hori K."/>
            <person name="Maruyama F."/>
            <person name="Fujisawa T."/>
            <person name="Togashi T."/>
            <person name="Yamamoto N."/>
            <person name="Seo M."/>
            <person name="Sato S."/>
            <person name="Yamada T."/>
            <person name="Mori H."/>
            <person name="Tajima N."/>
            <person name="Moriyama T."/>
            <person name="Ikeuchi M."/>
            <person name="Watanabe M."/>
            <person name="Wada H."/>
            <person name="Kobayashi K."/>
            <person name="Saito M."/>
            <person name="Masuda T."/>
            <person name="Sasaki-Sekimoto Y."/>
            <person name="Mashiguchi K."/>
            <person name="Awai K."/>
            <person name="Shimojima M."/>
            <person name="Masuda S."/>
            <person name="Iwai M."/>
            <person name="Nobusawa T."/>
            <person name="Narise T."/>
            <person name="Kondo S."/>
            <person name="Saito H."/>
            <person name="Sato R."/>
            <person name="Murakawa M."/>
            <person name="Ihara Y."/>
            <person name="Oshima-Yamada Y."/>
            <person name="Ohtaka K."/>
            <person name="Satoh M."/>
            <person name="Sonobe K."/>
            <person name="Ishii M."/>
            <person name="Ohtani R."/>
            <person name="Kanamori-Sato M."/>
            <person name="Honoki R."/>
            <person name="Miyazaki D."/>
            <person name="Mochizuki H."/>
            <person name="Umetsu J."/>
            <person name="Higashi K."/>
            <person name="Shibata D."/>
            <person name="Kamiya Y."/>
            <person name="Sato N."/>
            <person name="Nakamura Y."/>
            <person name="Tabata S."/>
            <person name="Ida S."/>
            <person name="Kurokawa K."/>
            <person name="Ohta H."/>
        </authorList>
    </citation>
    <scope>NUCLEOTIDE SEQUENCE [LARGE SCALE GENOMIC DNA]</scope>
    <source>
        <strain evidence="8 9">NIES-2285</strain>
    </source>
</reference>
<dbReference type="InterPro" id="IPR015633">
    <property type="entry name" value="E2F"/>
</dbReference>
<feature type="compositionally biased region" description="Pro residues" evidence="6">
    <location>
        <begin position="612"/>
        <end position="622"/>
    </location>
</feature>
<dbReference type="PANTHER" id="PTHR12081:SF7">
    <property type="entry name" value="TRANSCRIPTION FACTOR EFL-3"/>
    <property type="match status" value="1"/>
</dbReference>
<dbReference type="SMART" id="SM01372">
    <property type="entry name" value="E2F_TDP"/>
    <property type="match status" value="2"/>
</dbReference>
<feature type="compositionally biased region" description="Polar residues" evidence="6">
    <location>
        <begin position="845"/>
        <end position="861"/>
    </location>
</feature>
<keyword evidence="9" id="KW-1185">Reference proteome</keyword>
<dbReference type="PANTHER" id="PTHR12081">
    <property type="entry name" value="TRANSCRIPTION FACTOR E2F"/>
    <property type="match status" value="1"/>
</dbReference>
<dbReference type="InterPro" id="IPR003316">
    <property type="entry name" value="E2F_WHTH_DNA-bd_dom"/>
</dbReference>
<feature type="region of interest" description="Disordered" evidence="6">
    <location>
        <begin position="887"/>
        <end position="906"/>
    </location>
</feature>
<evidence type="ECO:0000256" key="6">
    <source>
        <dbReference type="SAM" id="MobiDB-lite"/>
    </source>
</evidence>
<dbReference type="OrthoDB" id="515355at2759"/>
<comment type="similarity">
    <text evidence="1 5">Belongs to the E2F/DP family.</text>
</comment>
<sequence>MSIDLMSNVSCAKQACAVIWDFDLGGDFRLSTKVMESVNRSGGSSNGLLCPIRTGPTSENRDEIRGYKLGKQKFSYNAITLLLQDTCGPKIIASAVEAPIGNEVVAELKQSCLKYNLHLASGDELCAYLFLVFAKNVATDEPQQYAWQVVTRENCLRGCEGPMLMGIRRYGRTTRGILEERHDRAKDPSKLYVAIDEACAHLDHKSPRFRLVLGLYSEKQEVATAVSGVIRIVANNDAPRGSASFDLVCNMHGSEAAPAINQPGEPRPPLQEIVTNVVTSANRLGSKPKLKERLGQCKEKAAIDAVQKDPPASEVEEQLDLSGDAEDPRQQRTLTSLVERLLELFGNKVGSVLSLGCLAEDLGVKKRRIYDVMNVLESIQVVERKAQDLYIWKGASSIKDALDALAFEAEMRTIDADGETPHSSNEEASATEAPRRDTRLFKSLKVLSEEFVRVFLADQGQVILLNKAVSAVLGGLNDGVQSIRRRLYDVANILSCLHLVVKFQASQGPAYLWLGIPGLQERLGEFPGVSTTTRTVQYRKRKSDDSLSTPRQSSQPTASPNEPPPKRRSLPRGSRPVRLPSDDFADAFLTRSGFKICEEDSREKPSHSGRPPLSPVPLPPRQRPSAPASAFRRPVPLAQSSSSQNLSSGSGKPPRMSGPPSECAKPPRLSLPPSGSAKPPRLSLPPGASHQPGQPLASPTLTYNPFEPFLPARLQPTFTLPSRKPPVPVLRPTPRRLSSIPPVPRFPGPAPPGNKSRREPETVRRTGARLSIPGHRRELSEATRVSTSDFTPYRQPACRDLPGSCSGVPLSTASAAQVASRSSLARPEYDSGRVSAPVAGESKRSSLPSEPTVVAGTSASVSPRPGSVSEGHCGDDHIPCQTARADLATSSEREAAPEPGSQEQGGLATWTDACRDVRINRPFELLNNVTQVLLLLRNPAALSDADEYTRALADARTRILPHIPAADLRRQLPPHLASVMGFAYQNGRAKANL</sequence>
<dbReference type="GO" id="GO:0000981">
    <property type="term" value="F:DNA-binding transcription factor activity, RNA polymerase II-specific"/>
    <property type="evidence" value="ECO:0000318"/>
    <property type="project" value="GO_Central"/>
</dbReference>
<feature type="region of interest" description="Disordered" evidence="6">
    <location>
        <begin position="415"/>
        <end position="434"/>
    </location>
</feature>
<evidence type="ECO:0000313" key="8">
    <source>
        <dbReference type="EMBL" id="GAQ81731.1"/>
    </source>
</evidence>
<evidence type="ECO:0000256" key="1">
    <source>
        <dbReference type="ARBA" id="ARBA00010940"/>
    </source>
</evidence>